<dbReference type="GO" id="GO:0003964">
    <property type="term" value="F:RNA-directed DNA polymerase activity"/>
    <property type="evidence" value="ECO:0007669"/>
    <property type="project" value="UniProtKB-KW"/>
</dbReference>
<keyword evidence="2" id="KW-0808">Transferase</keyword>
<keyword evidence="2" id="KW-0548">Nucleotidyltransferase</keyword>
<organism evidence="2">
    <name type="scientific">Panstrongylus lignarius</name>
    <dbReference type="NCBI Taxonomy" id="156445"/>
    <lineage>
        <taxon>Eukaryota</taxon>
        <taxon>Metazoa</taxon>
        <taxon>Ecdysozoa</taxon>
        <taxon>Arthropoda</taxon>
        <taxon>Hexapoda</taxon>
        <taxon>Insecta</taxon>
        <taxon>Pterygota</taxon>
        <taxon>Neoptera</taxon>
        <taxon>Paraneoptera</taxon>
        <taxon>Hemiptera</taxon>
        <taxon>Heteroptera</taxon>
        <taxon>Panheteroptera</taxon>
        <taxon>Cimicomorpha</taxon>
        <taxon>Reduviidae</taxon>
        <taxon>Triatominae</taxon>
        <taxon>Panstrongylus</taxon>
    </lineage>
</organism>
<sequence>MFSVIACFNKQCLHHNITPKYAKILIKTNTPAAHKTIAQAQKLWVKNEIRSLYEKKEKLNRQLKDTHIELANRYPSAVFNHYQDQLNDKITKQMDRKYKILNKKLNHLQNSQHPQSKKHQNNTSHPRTVNLTKVSFTPDETELLDKGLKYNLKNTNHTNNIEQLVVDTEIAITLLPHTEQEHARHTAADIIKDIQKKQTHSNTDKQEERTAGRIRKKLKDNNFIITKADKGNCTVIMTHNEYVNKTIDFIDSNTYKQLKKDPTK</sequence>
<dbReference type="EMBL" id="GFTR01004296">
    <property type="protein sequence ID" value="JAW12130.1"/>
    <property type="molecule type" value="Transcribed_RNA"/>
</dbReference>
<name>A0A224XUN2_9HEMI</name>
<accession>A0A224XUN2</accession>
<dbReference type="AlphaFoldDB" id="A0A224XUN2"/>
<keyword evidence="2" id="KW-0695">RNA-directed DNA polymerase</keyword>
<evidence type="ECO:0000313" key="2">
    <source>
        <dbReference type="EMBL" id="JAW12130.1"/>
    </source>
</evidence>
<proteinExistence type="predicted"/>
<evidence type="ECO:0000256" key="1">
    <source>
        <dbReference type="SAM" id="MobiDB-lite"/>
    </source>
</evidence>
<protein>
    <submittedName>
        <fullName evidence="2">Putative reverse transcriptase</fullName>
    </submittedName>
</protein>
<reference evidence="2" key="1">
    <citation type="journal article" date="2018" name="PLoS Negl. Trop. Dis.">
        <title>An insight into the salivary gland and fat body transcriptome of Panstrongylus lignarius (Hemiptera: Heteroptera), the main vector of Chagas disease in Peru.</title>
        <authorList>
            <person name="Nevoa J.C."/>
            <person name="Mendes M.T."/>
            <person name="da Silva M.V."/>
            <person name="Soares S.C."/>
            <person name="Oliveira C.J.F."/>
            <person name="Ribeiro J.M.C."/>
        </authorList>
    </citation>
    <scope>NUCLEOTIDE SEQUENCE</scope>
</reference>
<feature type="region of interest" description="Disordered" evidence="1">
    <location>
        <begin position="109"/>
        <end position="128"/>
    </location>
</feature>